<dbReference type="InterPro" id="IPR019557">
    <property type="entry name" value="AminoTfrase-like_pln_mobile"/>
</dbReference>
<dbReference type="InterPro" id="IPR004332">
    <property type="entry name" value="Transposase_MuDR"/>
</dbReference>
<feature type="region of interest" description="Disordered" evidence="1">
    <location>
        <begin position="699"/>
        <end position="728"/>
    </location>
</feature>
<name>A0A438GCJ7_VITVI</name>
<dbReference type="GO" id="GO:0010073">
    <property type="term" value="P:meristem maintenance"/>
    <property type="evidence" value="ECO:0007669"/>
    <property type="project" value="InterPro"/>
</dbReference>
<evidence type="ECO:0000313" key="5">
    <source>
        <dbReference type="EMBL" id="RVW69911.1"/>
    </source>
</evidence>
<feature type="region of interest" description="Disordered" evidence="1">
    <location>
        <begin position="122"/>
        <end position="154"/>
    </location>
</feature>
<feature type="domain" description="Aminotransferase-like plant mobile" evidence="3">
    <location>
        <begin position="797"/>
        <end position="983"/>
    </location>
</feature>
<dbReference type="PANTHER" id="PTHR46033:SF8">
    <property type="entry name" value="PROTEIN MAINTENANCE OF MERISTEMS-LIKE"/>
    <property type="match status" value="1"/>
</dbReference>
<reference evidence="5 6" key="1">
    <citation type="journal article" date="2018" name="PLoS Genet.">
        <title>Population sequencing reveals clonal diversity and ancestral inbreeding in the grapevine cultivar Chardonnay.</title>
        <authorList>
            <person name="Roach M.J."/>
            <person name="Johnson D.L."/>
            <person name="Bohlmann J."/>
            <person name="van Vuuren H.J."/>
            <person name="Jones S.J."/>
            <person name="Pretorius I.S."/>
            <person name="Schmidt S.A."/>
            <person name="Borneman A.R."/>
        </authorList>
    </citation>
    <scope>NUCLEOTIDE SEQUENCE [LARGE SCALE GENOMIC DNA]</scope>
    <source>
        <strain evidence="6">cv. Chardonnay</strain>
        <tissue evidence="5">Leaf</tissue>
    </source>
</reference>
<sequence>MTDSTVEVLCYWNGTILRTETDLRYIGNNVEIESIDVPIHTNFVELLKMIYDIIGVDRDDQLVLKCRHPTEMNKFQPLVVRNDRTVARMLLVPSKYGMSSVQLFIEQTPNHYHLSNEMGHLTRLSTGDTDVDDENERDEEDDRDDAIDTDEIHLPNDDENCCQIENIDLVMVQQVVECENTRFVNLEVGDRSNNPEVEFEVENTSLVASPHGTQFNISNDNLQETFVPISYHMPPTPQFLNMDAAINCVVSDWTPWKKPTLGNVDGELSIGQIFSSKSDLQHAVKMFSIKAHQEFTVYRSNASVLVLQCKKAPHCQWRLRAMTVKDTGMFRITKYKGPHTCVNPCINQDHSQLDSSFVSKYIETLVKAEMTVTIGAIQAVVAEQFGYQISYQKAMKAKRKAMTRLFGDWYKSYAELPRFFLVLEQSNPGCIMYSKTVPGNNPNEEIFQRVFWAFAPSITGFAHCRPVLSIDGTHLYGKYKGTLLIAMGCDGNNQLFPLAFAITEGENTDSWSWFLACIRVGVTQRKGLCLISDRHPSIIAAVNETYSGWTQPDACHRFCMRHLASNFNTKFKDKTLKDLMCRAAMEIRREHGASRLASGEEFTPHIDAKIKAKVVKVGAHEVLLYDHVAGRFHVKTRHSVGSSNRKPRTYHVTLQTGSCTCYYTTRAYLSTWAPLFYPIFDELEWPQYNGPIIVPSDSMKRLTSGRPKSSRLHNEMDARETRTPQTCGLCKQSDMDTPLFRARPDPEDTSVLTLQHRHRSSTIRVDPDMGSVLSCRHRMLREWVLDDRVRPYIIQSGFYVFHRVGHVKVDWPLITALVERWRPETHTFHMPVGEMTITLQDVAILFGLRVHGHPVTGSTDIDWHALCEELLGVRPAETDIRGASLTVRFITTHFSRLPPGVVDEVTLQRHARAYLLLLVSGSLFTDKKGVYIQLAILPMLRDFGETAQYSWGSATLAHLYRELCRASLDSAESIAGPLHLLQVLWQPYTDDILALLPDICLADQDIWQIMSPLVFFDIVEWHRPERVLRQFGLIQGIPSTPPIDSDLHSIDRRGRPQFDWRLYHEHYVALWEARGDHIVTAAPIGPHMDYHAPYMTWYRRITRRFITPMSDFGPMRYQATTLSAHLLIETMTSIISRGGHALEDSDTDACRTGIVDIIRMATDVMCIIREDYRLPHVEHGGDRSPAQSTVAQPPLVRAPYLFILTISTVTHLFRRTISAAPYLFRPTISPTPYFFRPTISTTPTSLDLPPSQPPTSSDPPLVQIDTSTQLDLLPVIPRVGGAYVDLDCYLLHHLYFQL</sequence>
<evidence type="ECO:0000259" key="3">
    <source>
        <dbReference type="Pfam" id="PF10536"/>
    </source>
</evidence>
<proteinExistence type="predicted"/>
<dbReference type="Pfam" id="PF03108">
    <property type="entry name" value="DBD_Tnp_Mut"/>
    <property type="match status" value="1"/>
</dbReference>
<evidence type="ECO:0000256" key="1">
    <source>
        <dbReference type="SAM" id="MobiDB-lite"/>
    </source>
</evidence>
<protein>
    <submittedName>
        <fullName evidence="5">Serine/threonine-protein phosphatase 7 long form-like</fullName>
    </submittedName>
</protein>
<gene>
    <name evidence="5" type="primary">MAIL3_134</name>
    <name evidence="5" type="ORF">CK203_059117</name>
</gene>
<feature type="compositionally biased region" description="Acidic residues" evidence="1">
    <location>
        <begin position="129"/>
        <end position="149"/>
    </location>
</feature>
<dbReference type="InterPro" id="IPR018289">
    <property type="entry name" value="MULE_transposase_dom"/>
</dbReference>
<dbReference type="Pfam" id="PF10536">
    <property type="entry name" value="PMD"/>
    <property type="match status" value="2"/>
</dbReference>
<feature type="compositionally biased region" description="Basic and acidic residues" evidence="1">
    <location>
        <begin position="712"/>
        <end position="722"/>
    </location>
</feature>
<accession>A0A438GCJ7</accession>
<dbReference type="Proteomes" id="UP000288805">
    <property type="component" value="Unassembled WGS sequence"/>
</dbReference>
<dbReference type="EMBL" id="QGNW01000479">
    <property type="protein sequence ID" value="RVW69911.1"/>
    <property type="molecule type" value="Genomic_DNA"/>
</dbReference>
<feature type="domain" description="Transposase MuDR plant" evidence="2">
    <location>
        <begin position="268"/>
        <end position="332"/>
    </location>
</feature>
<dbReference type="Pfam" id="PF10551">
    <property type="entry name" value="MULE"/>
    <property type="match status" value="1"/>
</dbReference>
<evidence type="ECO:0000259" key="4">
    <source>
        <dbReference type="Pfam" id="PF10551"/>
    </source>
</evidence>
<evidence type="ECO:0000259" key="2">
    <source>
        <dbReference type="Pfam" id="PF03108"/>
    </source>
</evidence>
<dbReference type="InterPro" id="IPR044824">
    <property type="entry name" value="MAIN-like"/>
</dbReference>
<feature type="domain" description="Aminotransferase-like plant mobile" evidence="3">
    <location>
        <begin position="984"/>
        <end position="1099"/>
    </location>
</feature>
<evidence type="ECO:0000313" key="6">
    <source>
        <dbReference type="Proteomes" id="UP000288805"/>
    </source>
</evidence>
<organism evidence="5 6">
    <name type="scientific">Vitis vinifera</name>
    <name type="common">Grape</name>
    <dbReference type="NCBI Taxonomy" id="29760"/>
    <lineage>
        <taxon>Eukaryota</taxon>
        <taxon>Viridiplantae</taxon>
        <taxon>Streptophyta</taxon>
        <taxon>Embryophyta</taxon>
        <taxon>Tracheophyta</taxon>
        <taxon>Spermatophyta</taxon>
        <taxon>Magnoliopsida</taxon>
        <taxon>eudicotyledons</taxon>
        <taxon>Gunneridae</taxon>
        <taxon>Pentapetalae</taxon>
        <taxon>rosids</taxon>
        <taxon>Vitales</taxon>
        <taxon>Vitaceae</taxon>
        <taxon>Viteae</taxon>
        <taxon>Vitis</taxon>
    </lineage>
</organism>
<dbReference type="PANTHER" id="PTHR46033">
    <property type="entry name" value="PROTEIN MAIN-LIKE 2"/>
    <property type="match status" value="1"/>
</dbReference>
<comment type="caution">
    <text evidence="5">The sequence shown here is derived from an EMBL/GenBank/DDBJ whole genome shotgun (WGS) entry which is preliminary data.</text>
</comment>
<feature type="domain" description="MULE transposase" evidence="4">
    <location>
        <begin position="467"/>
        <end position="566"/>
    </location>
</feature>